<gene>
    <name evidence="2" type="ordered locus">Rta_30120</name>
</gene>
<sequence length="133" mass="14647">MCAIPAGHRLAERRTIRPADLDRERFIALSPEDTVRRRLNQVLEAAGVRPTVVVETPNSATVTALVQRGIGVGLTNPFANDAATRGVVFRPFQADVHFRTLLIFRPDTQKSRLVKELVASLIAARNTRPGEPV</sequence>
<dbReference type="PANTHER" id="PTHR30427">
    <property type="entry name" value="TRANSCRIPTIONAL ACTIVATOR PROTEIN LYSR"/>
    <property type="match status" value="1"/>
</dbReference>
<dbReference type="eggNOG" id="COG0583">
    <property type="taxonomic scope" value="Bacteria"/>
</dbReference>
<dbReference type="KEGG" id="rta:Rta_30120"/>
<dbReference type="Gene3D" id="3.40.190.10">
    <property type="entry name" value="Periplasmic binding protein-like II"/>
    <property type="match status" value="1"/>
</dbReference>
<dbReference type="STRING" id="365046.Rta_30120"/>
<dbReference type="EMBL" id="CP000245">
    <property type="protein sequence ID" value="AEG94121.1"/>
    <property type="molecule type" value="Genomic_DNA"/>
</dbReference>
<dbReference type="SUPFAM" id="SSF53850">
    <property type="entry name" value="Periplasmic binding protein-like II"/>
    <property type="match status" value="1"/>
</dbReference>
<evidence type="ECO:0000259" key="1">
    <source>
        <dbReference type="Pfam" id="PF03466"/>
    </source>
</evidence>
<protein>
    <recommendedName>
        <fullName evidence="1">LysR substrate-binding domain-containing protein</fullName>
    </recommendedName>
</protein>
<name>F5XW18_RAMTT</name>
<proteinExistence type="predicted"/>
<feature type="domain" description="LysR substrate-binding" evidence="1">
    <location>
        <begin position="2"/>
        <end position="122"/>
    </location>
</feature>
<evidence type="ECO:0000313" key="3">
    <source>
        <dbReference type="Proteomes" id="UP000008385"/>
    </source>
</evidence>
<keyword evidence="3" id="KW-1185">Reference proteome</keyword>
<dbReference type="Pfam" id="PF03466">
    <property type="entry name" value="LysR_substrate"/>
    <property type="match status" value="1"/>
</dbReference>
<evidence type="ECO:0000313" key="2">
    <source>
        <dbReference type="EMBL" id="AEG94121.1"/>
    </source>
</evidence>
<dbReference type="PANTHER" id="PTHR30427:SF1">
    <property type="entry name" value="TRANSCRIPTIONAL ACTIVATOR PROTEIN LYSR"/>
    <property type="match status" value="1"/>
</dbReference>
<dbReference type="OrthoDB" id="110033at2"/>
<reference evidence="3" key="1">
    <citation type="submission" date="2006-01" db="EMBL/GenBank/DDBJ databases">
        <title>Genome of the cyst-dividing bacterium Ramlibacter tataouinensis.</title>
        <authorList>
            <person name="Barakat M."/>
            <person name="Ortet P."/>
            <person name="De Luca G."/>
            <person name="Jourlin-Castelli C."/>
            <person name="Ansaldi M."/>
            <person name="Py B."/>
            <person name="Fichant G."/>
            <person name="Coutinho P."/>
            <person name="Voulhoux R."/>
            <person name="Bastien O."/>
            <person name="Roy S."/>
            <person name="Marechal E."/>
            <person name="Henrissat B."/>
            <person name="Quentin Y."/>
            <person name="Noirot P."/>
            <person name="Filloux A."/>
            <person name="Mejean V."/>
            <person name="DuBow M."/>
            <person name="Barras F."/>
            <person name="Heulin T."/>
        </authorList>
    </citation>
    <scope>NUCLEOTIDE SEQUENCE [LARGE SCALE GENOMIC DNA]</scope>
    <source>
        <strain evidence="3">ATCC BAA-407 / DSM 14655 / LMG 21543 / TTB310</strain>
    </source>
</reference>
<dbReference type="GO" id="GO:0043565">
    <property type="term" value="F:sequence-specific DNA binding"/>
    <property type="evidence" value="ECO:0007669"/>
    <property type="project" value="TreeGrafter"/>
</dbReference>
<dbReference type="HOGENOM" id="CLU_1905006_0_0_4"/>
<dbReference type="AlphaFoldDB" id="F5XW18"/>
<dbReference type="InterPro" id="IPR005119">
    <property type="entry name" value="LysR_subst-bd"/>
</dbReference>
<accession>F5XW18</accession>
<dbReference type="GO" id="GO:0010628">
    <property type="term" value="P:positive regulation of gene expression"/>
    <property type="evidence" value="ECO:0007669"/>
    <property type="project" value="TreeGrafter"/>
</dbReference>
<organism evidence="2 3">
    <name type="scientific">Ramlibacter tataouinensis (strain ATCC BAA-407 / DSM 14655 / LMG 21543 / TTB310)</name>
    <dbReference type="NCBI Taxonomy" id="365046"/>
    <lineage>
        <taxon>Bacteria</taxon>
        <taxon>Pseudomonadati</taxon>
        <taxon>Pseudomonadota</taxon>
        <taxon>Betaproteobacteria</taxon>
        <taxon>Burkholderiales</taxon>
        <taxon>Comamonadaceae</taxon>
        <taxon>Ramlibacter</taxon>
    </lineage>
</organism>
<reference evidence="2 3" key="2">
    <citation type="journal article" date="2011" name="PLoS ONE">
        <title>The Cyst-Dividing Bacterium Ramlibacter tataouinensis TTB310 Genome Reveals a Well-Stocked Toolbox for Adaptation to a Desert Environment.</title>
        <authorList>
            <person name="De Luca G."/>
            <person name="Barakat M."/>
            <person name="Ortet P."/>
            <person name="Fochesato S."/>
            <person name="Jourlin-Castelli C."/>
            <person name="Ansaldi M."/>
            <person name="Py B."/>
            <person name="Fichant G."/>
            <person name="Coutinho P.M."/>
            <person name="Voulhoux R."/>
            <person name="Bastien O."/>
            <person name="Marechal E."/>
            <person name="Henrissat B."/>
            <person name="Quentin Y."/>
            <person name="Noirot P."/>
            <person name="Filloux A."/>
            <person name="Mejean V."/>
            <person name="Dubow M.S."/>
            <person name="Barras F."/>
            <person name="Barbe V."/>
            <person name="Weissenbach J."/>
            <person name="Mihalcescu I."/>
            <person name="Vermeglio A."/>
            <person name="Achouak W."/>
            <person name="Heulin T."/>
        </authorList>
    </citation>
    <scope>NUCLEOTIDE SEQUENCE [LARGE SCALE GENOMIC DNA]</scope>
    <source>
        <strain evidence="3">ATCC BAA-407 / DSM 14655 / LMG 21543 / TTB310</strain>
    </source>
</reference>
<dbReference type="Proteomes" id="UP000008385">
    <property type="component" value="Chromosome"/>
</dbReference>
<dbReference type="RefSeq" id="WP_013902352.1">
    <property type="nucleotide sequence ID" value="NC_015677.1"/>
</dbReference>